<reference evidence="8 9" key="1">
    <citation type="journal article" date="2020" name="Nat. Commun.">
        <title>Genome of Tripterygium wilfordii and identification of cytochrome P450 involved in triptolide biosynthesis.</title>
        <authorList>
            <person name="Tu L."/>
            <person name="Su P."/>
            <person name="Zhang Z."/>
            <person name="Gao L."/>
            <person name="Wang J."/>
            <person name="Hu T."/>
            <person name="Zhou J."/>
            <person name="Zhang Y."/>
            <person name="Zhao Y."/>
            <person name="Liu Y."/>
            <person name="Song Y."/>
            <person name="Tong Y."/>
            <person name="Lu Y."/>
            <person name="Yang J."/>
            <person name="Xu C."/>
            <person name="Jia M."/>
            <person name="Peters R.J."/>
            <person name="Huang L."/>
            <person name="Gao W."/>
        </authorList>
    </citation>
    <scope>NUCLEOTIDE SEQUENCE [LARGE SCALE GENOMIC DNA]</scope>
    <source>
        <strain evidence="9">cv. XIE 37</strain>
        <tissue evidence="8">Leaf</tissue>
    </source>
</reference>
<keyword evidence="7" id="KW-1133">Transmembrane helix</keyword>
<dbReference type="GO" id="GO:0016020">
    <property type="term" value="C:membrane"/>
    <property type="evidence" value="ECO:0007669"/>
    <property type="project" value="UniProtKB-SubCell"/>
</dbReference>
<evidence type="ECO:0000313" key="8">
    <source>
        <dbReference type="EMBL" id="KAF5730971.1"/>
    </source>
</evidence>
<dbReference type="InterPro" id="IPR002347">
    <property type="entry name" value="SDR_fam"/>
</dbReference>
<keyword evidence="9" id="KW-1185">Reference proteome</keyword>
<dbReference type="Gene3D" id="3.40.50.720">
    <property type="entry name" value="NAD(P)-binding Rossmann-like Domain"/>
    <property type="match status" value="1"/>
</dbReference>
<dbReference type="OrthoDB" id="47007at2759"/>
<keyword evidence="7" id="KW-0812">Transmembrane</keyword>
<sequence length="306" mass="34071">MDLIHDVLNILVPPIALICLILFYPSYLVYKFISYTKRSLTKEDVRGKVVLITGASSGIGEYIAYEYAKRGARLALAARREDRLLAVADRALKLGSLDVMVIRSDVTKVEDCKFLIDKAVNHFGQLDHLVNNAGVAQHALLEHINQITDFVPIMDTNFWGSAYCTYFAVPHLRKTRGKIVVIASTSSWSPTPGLNFYNASKAAQVSLFETIRTEFGGGIGVTIVLPGVIESEMANRKMLIQTGLDVLPIESTGRCAKAIVNSACRGDMYLTEPYWVGVGFLLKLLCPEVLEWTYHLHFVKNLWKLS</sequence>
<keyword evidence="7" id="KW-0472">Membrane</keyword>
<evidence type="ECO:0000256" key="3">
    <source>
        <dbReference type="ARBA" id="ARBA00022857"/>
    </source>
</evidence>
<proteinExistence type="inferred from homology"/>
<keyword evidence="5" id="KW-0560">Oxidoreductase</keyword>
<accession>A0A7J7C9X5</accession>
<evidence type="ECO:0000256" key="6">
    <source>
        <dbReference type="RuleBase" id="RU000363"/>
    </source>
</evidence>
<dbReference type="PRINTS" id="PR00080">
    <property type="entry name" value="SDRFAMILY"/>
</dbReference>
<comment type="similarity">
    <text evidence="2 6">Belongs to the short-chain dehydrogenases/reductases (SDR) family.</text>
</comment>
<gene>
    <name evidence="8" type="ORF">HS088_TW19G00574</name>
</gene>
<evidence type="ECO:0000313" key="9">
    <source>
        <dbReference type="Proteomes" id="UP000593562"/>
    </source>
</evidence>
<dbReference type="PRINTS" id="PR00081">
    <property type="entry name" value="GDHRDH"/>
</dbReference>
<keyword evidence="4" id="KW-0735">Signal-anchor</keyword>
<dbReference type="GO" id="GO:0005829">
    <property type="term" value="C:cytosol"/>
    <property type="evidence" value="ECO:0007669"/>
    <property type="project" value="TreeGrafter"/>
</dbReference>
<evidence type="ECO:0000256" key="2">
    <source>
        <dbReference type="ARBA" id="ARBA00006484"/>
    </source>
</evidence>
<dbReference type="EMBL" id="JAAARO010000019">
    <property type="protein sequence ID" value="KAF5730971.1"/>
    <property type="molecule type" value="Genomic_DNA"/>
</dbReference>
<dbReference type="GO" id="GO:0016491">
    <property type="term" value="F:oxidoreductase activity"/>
    <property type="evidence" value="ECO:0007669"/>
    <property type="project" value="UniProtKB-KW"/>
</dbReference>
<dbReference type="InterPro" id="IPR036291">
    <property type="entry name" value="NAD(P)-bd_dom_sf"/>
</dbReference>
<evidence type="ECO:0000256" key="5">
    <source>
        <dbReference type="ARBA" id="ARBA00023002"/>
    </source>
</evidence>
<name>A0A7J7C9X5_TRIWF</name>
<organism evidence="8 9">
    <name type="scientific">Tripterygium wilfordii</name>
    <name type="common">Thunder God vine</name>
    <dbReference type="NCBI Taxonomy" id="458696"/>
    <lineage>
        <taxon>Eukaryota</taxon>
        <taxon>Viridiplantae</taxon>
        <taxon>Streptophyta</taxon>
        <taxon>Embryophyta</taxon>
        <taxon>Tracheophyta</taxon>
        <taxon>Spermatophyta</taxon>
        <taxon>Magnoliopsida</taxon>
        <taxon>eudicotyledons</taxon>
        <taxon>Gunneridae</taxon>
        <taxon>Pentapetalae</taxon>
        <taxon>rosids</taxon>
        <taxon>fabids</taxon>
        <taxon>Celastrales</taxon>
        <taxon>Celastraceae</taxon>
        <taxon>Tripterygium</taxon>
    </lineage>
</organism>
<protein>
    <submittedName>
        <fullName evidence="8">11-beta-hydroxysteroid dehydrogenase-like 4A</fullName>
    </submittedName>
</protein>
<dbReference type="PANTHER" id="PTHR43391:SF76">
    <property type="entry name" value="11-BETA-HYDROXYSTEROID DEHYDROGENASE-LIKE 2-RELATED"/>
    <property type="match status" value="1"/>
</dbReference>
<comment type="subcellular location">
    <subcellularLocation>
        <location evidence="1">Membrane</location>
        <topology evidence="1">Single-pass type II membrane protein</topology>
    </subcellularLocation>
</comment>
<dbReference type="Pfam" id="PF00106">
    <property type="entry name" value="adh_short"/>
    <property type="match status" value="1"/>
</dbReference>
<evidence type="ECO:0000256" key="4">
    <source>
        <dbReference type="ARBA" id="ARBA00022968"/>
    </source>
</evidence>
<dbReference type="InParanoid" id="A0A7J7C9X5"/>
<feature type="transmembrane region" description="Helical" evidence="7">
    <location>
        <begin position="12"/>
        <end position="30"/>
    </location>
</feature>
<dbReference type="Proteomes" id="UP000593562">
    <property type="component" value="Unassembled WGS sequence"/>
</dbReference>
<keyword evidence="3" id="KW-0521">NADP</keyword>
<dbReference type="AlphaFoldDB" id="A0A7J7C9X5"/>
<dbReference type="PANTHER" id="PTHR43391">
    <property type="entry name" value="RETINOL DEHYDROGENASE-RELATED"/>
    <property type="match status" value="1"/>
</dbReference>
<evidence type="ECO:0000256" key="7">
    <source>
        <dbReference type="SAM" id="Phobius"/>
    </source>
</evidence>
<dbReference type="SUPFAM" id="SSF51735">
    <property type="entry name" value="NAD(P)-binding Rossmann-fold domains"/>
    <property type="match status" value="1"/>
</dbReference>
<dbReference type="FunCoup" id="A0A7J7C9X5">
    <property type="interactions" value="91"/>
</dbReference>
<comment type="caution">
    <text evidence="8">The sequence shown here is derived from an EMBL/GenBank/DDBJ whole genome shotgun (WGS) entry which is preliminary data.</text>
</comment>
<evidence type="ECO:0000256" key="1">
    <source>
        <dbReference type="ARBA" id="ARBA00004606"/>
    </source>
</evidence>